<dbReference type="EnsemblPlants" id="AET4Gv20232700.4">
    <property type="protein sequence ID" value="AET4Gv20232700.4"/>
    <property type="gene ID" value="AET4Gv20232700"/>
</dbReference>
<keyword evidence="3" id="KW-1185">Reference proteome</keyword>
<evidence type="ECO:0000313" key="2">
    <source>
        <dbReference type="EnsemblPlants" id="AET4Gv20232700.4"/>
    </source>
</evidence>
<proteinExistence type="predicted"/>
<reference evidence="3" key="1">
    <citation type="journal article" date="2014" name="Science">
        <title>Ancient hybridizations among the ancestral genomes of bread wheat.</title>
        <authorList>
            <consortium name="International Wheat Genome Sequencing Consortium,"/>
            <person name="Marcussen T."/>
            <person name="Sandve S.R."/>
            <person name="Heier L."/>
            <person name="Spannagl M."/>
            <person name="Pfeifer M."/>
            <person name="Jakobsen K.S."/>
            <person name="Wulff B.B."/>
            <person name="Steuernagel B."/>
            <person name="Mayer K.F."/>
            <person name="Olsen O.A."/>
        </authorList>
    </citation>
    <scope>NUCLEOTIDE SEQUENCE [LARGE SCALE GENOMIC DNA]</scope>
    <source>
        <strain evidence="3">cv. AL8/78</strain>
    </source>
</reference>
<organism evidence="2 3">
    <name type="scientific">Aegilops tauschii subsp. strangulata</name>
    <name type="common">Goatgrass</name>
    <dbReference type="NCBI Taxonomy" id="200361"/>
    <lineage>
        <taxon>Eukaryota</taxon>
        <taxon>Viridiplantae</taxon>
        <taxon>Streptophyta</taxon>
        <taxon>Embryophyta</taxon>
        <taxon>Tracheophyta</taxon>
        <taxon>Spermatophyta</taxon>
        <taxon>Magnoliopsida</taxon>
        <taxon>Liliopsida</taxon>
        <taxon>Poales</taxon>
        <taxon>Poaceae</taxon>
        <taxon>BOP clade</taxon>
        <taxon>Pooideae</taxon>
        <taxon>Triticodae</taxon>
        <taxon>Triticeae</taxon>
        <taxon>Triticinae</taxon>
        <taxon>Aegilops</taxon>
    </lineage>
</organism>
<dbReference type="AlphaFoldDB" id="A0A453HLX8"/>
<name>A0A453HLX8_AEGTS</name>
<evidence type="ECO:0000313" key="3">
    <source>
        <dbReference type="Proteomes" id="UP000015105"/>
    </source>
</evidence>
<protein>
    <submittedName>
        <fullName evidence="2">Uncharacterized protein</fullName>
    </submittedName>
</protein>
<accession>A0A453HLX8</accession>
<reference evidence="2" key="4">
    <citation type="submission" date="2019-03" db="UniProtKB">
        <authorList>
            <consortium name="EnsemblPlants"/>
        </authorList>
    </citation>
    <scope>IDENTIFICATION</scope>
</reference>
<feature type="region of interest" description="Disordered" evidence="1">
    <location>
        <begin position="1"/>
        <end position="31"/>
    </location>
</feature>
<feature type="compositionally biased region" description="Low complexity" evidence="1">
    <location>
        <begin position="1"/>
        <end position="13"/>
    </location>
</feature>
<reference evidence="2" key="3">
    <citation type="journal article" date="2017" name="Nature">
        <title>Genome sequence of the progenitor of the wheat D genome Aegilops tauschii.</title>
        <authorList>
            <person name="Luo M.C."/>
            <person name="Gu Y.Q."/>
            <person name="Puiu D."/>
            <person name="Wang H."/>
            <person name="Twardziok S.O."/>
            <person name="Deal K.R."/>
            <person name="Huo N."/>
            <person name="Zhu T."/>
            <person name="Wang L."/>
            <person name="Wang Y."/>
            <person name="McGuire P.E."/>
            <person name="Liu S."/>
            <person name="Long H."/>
            <person name="Ramasamy R.K."/>
            <person name="Rodriguez J.C."/>
            <person name="Van S.L."/>
            <person name="Yuan L."/>
            <person name="Wang Z."/>
            <person name="Xia Z."/>
            <person name="Xiao L."/>
            <person name="Anderson O.D."/>
            <person name="Ouyang S."/>
            <person name="Liang Y."/>
            <person name="Zimin A.V."/>
            <person name="Pertea G."/>
            <person name="Qi P."/>
            <person name="Bennetzen J.L."/>
            <person name="Dai X."/>
            <person name="Dawson M.W."/>
            <person name="Muller H.G."/>
            <person name="Kugler K."/>
            <person name="Rivarola-Duarte L."/>
            <person name="Spannagl M."/>
            <person name="Mayer K.F.X."/>
            <person name="Lu F.H."/>
            <person name="Bevan M.W."/>
            <person name="Leroy P."/>
            <person name="Li P."/>
            <person name="You F.M."/>
            <person name="Sun Q."/>
            <person name="Liu Z."/>
            <person name="Lyons E."/>
            <person name="Wicker T."/>
            <person name="Salzberg S.L."/>
            <person name="Devos K.M."/>
            <person name="Dvorak J."/>
        </authorList>
    </citation>
    <scope>NUCLEOTIDE SEQUENCE [LARGE SCALE GENOMIC DNA]</scope>
    <source>
        <strain evidence="2">cv. AL8/78</strain>
    </source>
</reference>
<reference evidence="3" key="2">
    <citation type="journal article" date="2017" name="Nat. Plants">
        <title>The Aegilops tauschii genome reveals multiple impacts of transposons.</title>
        <authorList>
            <person name="Zhao G."/>
            <person name="Zou C."/>
            <person name="Li K."/>
            <person name="Wang K."/>
            <person name="Li T."/>
            <person name="Gao L."/>
            <person name="Zhang X."/>
            <person name="Wang H."/>
            <person name="Yang Z."/>
            <person name="Liu X."/>
            <person name="Jiang W."/>
            <person name="Mao L."/>
            <person name="Kong X."/>
            <person name="Jiao Y."/>
            <person name="Jia J."/>
        </authorList>
    </citation>
    <scope>NUCLEOTIDE SEQUENCE [LARGE SCALE GENOMIC DNA]</scope>
    <source>
        <strain evidence="3">cv. AL8/78</strain>
    </source>
</reference>
<sequence length="176" mass="18880">MSPSDGGADPSSGAGCGNQGEGEEINVDYHHRQVAREQPTVVVAFRLATEKSWSGGVSKRMQLASPLPAARRSSPAFSFSPFPSPSFFPFSMFFHLRLPLCRLSLCSSASMEIAAPRVPSPVRLRSTPVVLASHVSCRLPHIVVHHGCQPDRAWAREAPRSPPCTAALLSSSHPSP</sequence>
<reference evidence="2" key="5">
    <citation type="journal article" date="2021" name="G3 (Bethesda)">
        <title>Aegilops tauschii genome assembly Aet v5.0 features greater sequence contiguity and improved annotation.</title>
        <authorList>
            <person name="Wang L."/>
            <person name="Zhu T."/>
            <person name="Rodriguez J.C."/>
            <person name="Deal K.R."/>
            <person name="Dubcovsky J."/>
            <person name="McGuire P.E."/>
            <person name="Lux T."/>
            <person name="Spannagl M."/>
            <person name="Mayer K.F.X."/>
            <person name="Baldrich P."/>
            <person name="Meyers B.C."/>
            <person name="Huo N."/>
            <person name="Gu Y.Q."/>
            <person name="Zhou H."/>
            <person name="Devos K.M."/>
            <person name="Bennetzen J.L."/>
            <person name="Unver T."/>
            <person name="Budak H."/>
            <person name="Gulick P.J."/>
            <person name="Galiba G."/>
            <person name="Kalapos B."/>
            <person name="Nelson D.R."/>
            <person name="Li P."/>
            <person name="You F.M."/>
            <person name="Luo M.C."/>
            <person name="Dvorak J."/>
        </authorList>
    </citation>
    <scope>NUCLEOTIDE SEQUENCE [LARGE SCALE GENOMIC DNA]</scope>
    <source>
        <strain evidence="2">cv. AL8/78</strain>
    </source>
</reference>
<dbReference type="Gramene" id="AET4Gv20232700.4">
    <property type="protein sequence ID" value="AET4Gv20232700.4"/>
    <property type="gene ID" value="AET4Gv20232700"/>
</dbReference>
<dbReference type="Proteomes" id="UP000015105">
    <property type="component" value="Chromosome 4D"/>
</dbReference>
<evidence type="ECO:0000256" key="1">
    <source>
        <dbReference type="SAM" id="MobiDB-lite"/>
    </source>
</evidence>